<comment type="caution">
    <text evidence="2">The sequence shown here is derived from an EMBL/GenBank/DDBJ whole genome shotgun (WGS) entry which is preliminary data.</text>
</comment>
<dbReference type="Proteomes" id="UP001525961">
    <property type="component" value="Unassembled WGS sequence"/>
</dbReference>
<sequence length="80" mass="8792">MNNRPRNPTPRDRQVAEEAISHEEANFPETPTGRKVVRQAQMIGGFVLLIVGVLFGLMVASFPRGEEPTANPPTPNQITP</sequence>
<keyword evidence="3" id="KW-1185">Reference proteome</keyword>
<accession>A0ABT2N768</accession>
<feature type="transmembrane region" description="Helical" evidence="1">
    <location>
        <begin position="43"/>
        <end position="62"/>
    </location>
</feature>
<organism evidence="2 3">
    <name type="scientific">Laspinema olomoucense D3b</name>
    <dbReference type="NCBI Taxonomy" id="2953688"/>
    <lineage>
        <taxon>Bacteria</taxon>
        <taxon>Bacillati</taxon>
        <taxon>Cyanobacteriota</taxon>
        <taxon>Cyanophyceae</taxon>
        <taxon>Oscillatoriophycideae</taxon>
        <taxon>Oscillatoriales</taxon>
        <taxon>Laspinemataceae</taxon>
        <taxon>Laspinema</taxon>
        <taxon>Laspinema olomoucense</taxon>
    </lineage>
</organism>
<keyword evidence="1" id="KW-0812">Transmembrane</keyword>
<name>A0ABT2N768_9CYAN</name>
<evidence type="ECO:0000313" key="2">
    <source>
        <dbReference type="EMBL" id="MCT7978316.1"/>
    </source>
</evidence>
<proteinExistence type="predicted"/>
<reference evidence="2 3" key="1">
    <citation type="journal article" date="2022" name="Front. Microbiol.">
        <title>High genomic differentiation and limited gene flow indicate recent cryptic speciation within the genus Laspinema (cyanobacteria).</title>
        <authorList>
            <person name="Stanojkovic A."/>
            <person name="Skoupy S."/>
            <person name="Skaloud P."/>
            <person name="Dvorak P."/>
        </authorList>
    </citation>
    <scope>NUCLEOTIDE SEQUENCE [LARGE SCALE GENOMIC DNA]</scope>
    <source>
        <strain evidence="2 3">D3b</strain>
    </source>
</reference>
<keyword evidence="1" id="KW-0472">Membrane</keyword>
<gene>
    <name evidence="2" type="ORF">NG792_11415</name>
</gene>
<evidence type="ECO:0008006" key="4">
    <source>
        <dbReference type="Google" id="ProtNLM"/>
    </source>
</evidence>
<evidence type="ECO:0000313" key="3">
    <source>
        <dbReference type="Proteomes" id="UP001525961"/>
    </source>
</evidence>
<protein>
    <recommendedName>
        <fullName evidence="4">Conjugal transfer protein TrbI</fullName>
    </recommendedName>
</protein>
<evidence type="ECO:0000256" key="1">
    <source>
        <dbReference type="SAM" id="Phobius"/>
    </source>
</evidence>
<dbReference type="RefSeq" id="WP_261200400.1">
    <property type="nucleotide sequence ID" value="NZ_JAMXFA010000013.1"/>
</dbReference>
<keyword evidence="1" id="KW-1133">Transmembrane helix</keyword>
<dbReference type="EMBL" id="JAMXFA010000013">
    <property type="protein sequence ID" value="MCT7978316.1"/>
    <property type="molecule type" value="Genomic_DNA"/>
</dbReference>